<protein>
    <recommendedName>
        <fullName evidence="2">Gfo/Idh/MocA-like oxidoreductase N-terminal domain-containing protein</fullName>
    </recommendedName>
</protein>
<feature type="domain" description="Gfo/Idh/MocA-like oxidoreductase N-terminal" evidence="2">
    <location>
        <begin position="5"/>
        <end position="131"/>
    </location>
</feature>
<evidence type="ECO:0000259" key="2">
    <source>
        <dbReference type="Pfam" id="PF01408"/>
    </source>
</evidence>
<dbReference type="EMBL" id="LAZR01044867">
    <property type="protein sequence ID" value="KKL03590.1"/>
    <property type="molecule type" value="Genomic_DNA"/>
</dbReference>
<dbReference type="InterPro" id="IPR000683">
    <property type="entry name" value="Gfo/Idh/MocA-like_OxRdtase_N"/>
</dbReference>
<dbReference type="SUPFAM" id="SSF51735">
    <property type="entry name" value="NAD(P)-binding Rossmann-fold domains"/>
    <property type="match status" value="1"/>
</dbReference>
<comment type="caution">
    <text evidence="3">The sequence shown here is derived from an EMBL/GenBank/DDBJ whole genome shotgun (WGS) entry which is preliminary data.</text>
</comment>
<evidence type="ECO:0000313" key="3">
    <source>
        <dbReference type="EMBL" id="KKL03590.1"/>
    </source>
</evidence>
<dbReference type="GO" id="GO:0000166">
    <property type="term" value="F:nucleotide binding"/>
    <property type="evidence" value="ECO:0007669"/>
    <property type="project" value="InterPro"/>
</dbReference>
<dbReference type="PANTHER" id="PTHR43818">
    <property type="entry name" value="BCDNA.GH03377"/>
    <property type="match status" value="1"/>
</dbReference>
<dbReference type="Gene3D" id="3.30.360.10">
    <property type="entry name" value="Dihydrodipicolinate Reductase, domain 2"/>
    <property type="match status" value="1"/>
</dbReference>
<accession>A0A0F9A250</accession>
<dbReference type="GO" id="GO:0016491">
    <property type="term" value="F:oxidoreductase activity"/>
    <property type="evidence" value="ECO:0007669"/>
    <property type="project" value="UniProtKB-KW"/>
</dbReference>
<proteinExistence type="predicted"/>
<organism evidence="3">
    <name type="scientific">marine sediment metagenome</name>
    <dbReference type="NCBI Taxonomy" id="412755"/>
    <lineage>
        <taxon>unclassified sequences</taxon>
        <taxon>metagenomes</taxon>
        <taxon>ecological metagenomes</taxon>
    </lineage>
</organism>
<dbReference type="PANTHER" id="PTHR43818:SF11">
    <property type="entry name" value="BCDNA.GH03377"/>
    <property type="match status" value="1"/>
</dbReference>
<keyword evidence="1" id="KW-0560">Oxidoreductase</keyword>
<dbReference type="InterPro" id="IPR036291">
    <property type="entry name" value="NAD(P)-bd_dom_sf"/>
</dbReference>
<feature type="non-terminal residue" evidence="3">
    <location>
        <position position="169"/>
    </location>
</feature>
<dbReference type="Pfam" id="PF01408">
    <property type="entry name" value="GFO_IDH_MocA"/>
    <property type="match status" value="1"/>
</dbReference>
<gene>
    <name evidence="3" type="ORF">LCGC14_2624650</name>
</gene>
<dbReference type="AlphaFoldDB" id="A0A0F9A250"/>
<name>A0A0F9A250_9ZZZZ</name>
<dbReference type="Gene3D" id="3.40.50.720">
    <property type="entry name" value="NAD(P)-binding Rossmann-like Domain"/>
    <property type="match status" value="1"/>
</dbReference>
<sequence>MNKLNLGLIGGGFAGQVHSIAFRMMKGFFGQKVKNVSLKVLVTQNESKGRKLAEKFGIDEWMGDWRKLMSKDNIHAVIIATPNYKHKDMVLEAVGKGKHVLCEKPFALNAQDAKEMYDAAENAGLKHGVNFNYRKTPAILLIKKWIDEGRLGKIFTFRSSYLQDWGTDK</sequence>
<dbReference type="InterPro" id="IPR050463">
    <property type="entry name" value="Gfo/Idh/MocA_oxidrdct_glycsds"/>
</dbReference>
<evidence type="ECO:0000256" key="1">
    <source>
        <dbReference type="ARBA" id="ARBA00023002"/>
    </source>
</evidence>
<reference evidence="3" key="1">
    <citation type="journal article" date="2015" name="Nature">
        <title>Complex archaea that bridge the gap between prokaryotes and eukaryotes.</title>
        <authorList>
            <person name="Spang A."/>
            <person name="Saw J.H."/>
            <person name="Jorgensen S.L."/>
            <person name="Zaremba-Niedzwiedzka K."/>
            <person name="Martijn J."/>
            <person name="Lind A.E."/>
            <person name="van Eijk R."/>
            <person name="Schleper C."/>
            <person name="Guy L."/>
            <person name="Ettema T.J."/>
        </authorList>
    </citation>
    <scope>NUCLEOTIDE SEQUENCE</scope>
</reference>